<organism evidence="2 3">
    <name type="scientific">Reichenbachiella carrageenanivorans</name>
    <dbReference type="NCBI Taxonomy" id="2979869"/>
    <lineage>
        <taxon>Bacteria</taxon>
        <taxon>Pseudomonadati</taxon>
        <taxon>Bacteroidota</taxon>
        <taxon>Cytophagia</taxon>
        <taxon>Cytophagales</taxon>
        <taxon>Reichenbachiellaceae</taxon>
        <taxon>Reichenbachiella</taxon>
    </lineage>
</organism>
<evidence type="ECO:0000313" key="3">
    <source>
        <dbReference type="Proteomes" id="UP001062165"/>
    </source>
</evidence>
<sequence length="114" mass="13252">MTIIYATVPDLYFVFLPLDIFHHPFINITGMLIIKLAIVWIIVAQIHIDKELFKYRRDMESLTAMELVSYSEGILLSGMLIFFLGIFITITNVVGMILILLGMLFFFRNEVYKV</sequence>
<protein>
    <recommendedName>
        <fullName evidence="4">Paraquat-inducible protein A</fullName>
    </recommendedName>
</protein>
<keyword evidence="1" id="KW-0472">Membrane</keyword>
<proteinExistence type="predicted"/>
<feature type="transmembrane region" description="Helical" evidence="1">
    <location>
        <begin position="25"/>
        <end position="48"/>
    </location>
</feature>
<name>A0ABY6CY54_9BACT</name>
<dbReference type="RefSeq" id="WP_263050399.1">
    <property type="nucleotide sequence ID" value="NZ_CP106735.1"/>
</dbReference>
<evidence type="ECO:0000313" key="2">
    <source>
        <dbReference type="EMBL" id="UXX78654.1"/>
    </source>
</evidence>
<reference evidence="2" key="1">
    <citation type="submission" date="2022-10" db="EMBL/GenBank/DDBJ databases">
        <title>Comparative genomics and taxonomic characterization of three novel marine species of genus Reichenbachiella exhibiting antioxidant and polysaccharide degradation activities.</title>
        <authorList>
            <person name="Muhammad N."/>
            <person name="Lee Y.-J."/>
            <person name="Ko J."/>
            <person name="Kim S.-G."/>
        </authorList>
    </citation>
    <scope>NUCLEOTIDE SEQUENCE</scope>
    <source>
        <strain evidence="2">Wsw4-B4</strain>
    </source>
</reference>
<gene>
    <name evidence="2" type="ORF">N7E81_14935</name>
</gene>
<feature type="transmembrane region" description="Helical" evidence="1">
    <location>
        <begin position="74"/>
        <end position="107"/>
    </location>
</feature>
<dbReference type="Proteomes" id="UP001062165">
    <property type="component" value="Chromosome"/>
</dbReference>
<dbReference type="EMBL" id="CP106735">
    <property type="protein sequence ID" value="UXX78654.1"/>
    <property type="molecule type" value="Genomic_DNA"/>
</dbReference>
<evidence type="ECO:0008006" key="4">
    <source>
        <dbReference type="Google" id="ProtNLM"/>
    </source>
</evidence>
<keyword evidence="1" id="KW-1133">Transmembrane helix</keyword>
<accession>A0ABY6CY54</accession>
<keyword evidence="1" id="KW-0812">Transmembrane</keyword>
<evidence type="ECO:0000256" key="1">
    <source>
        <dbReference type="SAM" id="Phobius"/>
    </source>
</evidence>
<keyword evidence="3" id="KW-1185">Reference proteome</keyword>